<keyword evidence="3" id="KW-1185">Reference proteome</keyword>
<protein>
    <submittedName>
        <fullName evidence="2">Rhomboid-related protein 3</fullName>
    </submittedName>
</protein>
<sequence>MLYHVDYNNDGYINLQEFYALVNVPVDAGTRSVVQRTLVATAFSIAPRSQVSHGDRHYIAEYSCCPPPLVIPLFCAAEVGVFIYYAVKWECWSIFPCPMGNLPLIYDP</sequence>
<reference evidence="2 3" key="1">
    <citation type="submission" date="2018-04" db="EMBL/GenBank/DDBJ databases">
        <authorList>
            <person name="Zhang X."/>
            <person name="Yuan J."/>
            <person name="Li F."/>
            <person name="Xiang J."/>
        </authorList>
    </citation>
    <scope>NUCLEOTIDE SEQUENCE [LARGE SCALE GENOMIC DNA]</scope>
    <source>
        <tissue evidence="2">Muscle</tissue>
    </source>
</reference>
<dbReference type="PANTHER" id="PTHR45840">
    <property type="entry name" value="RHOMBOID-RELATED PROTEIN"/>
    <property type="match status" value="1"/>
</dbReference>
<dbReference type="InterPro" id="IPR018247">
    <property type="entry name" value="EF_Hand_1_Ca_BS"/>
</dbReference>
<dbReference type="Proteomes" id="UP000283509">
    <property type="component" value="Unassembled WGS sequence"/>
</dbReference>
<comment type="caution">
    <text evidence="2">The sequence shown here is derived from an EMBL/GenBank/DDBJ whole genome shotgun (WGS) entry which is preliminary data.</text>
</comment>
<reference evidence="2 3" key="2">
    <citation type="submission" date="2019-01" db="EMBL/GenBank/DDBJ databases">
        <title>The decoding of complex shrimp genome reveals the adaptation for benthos swimmer, frequently molting mechanism and breeding impact on genome.</title>
        <authorList>
            <person name="Sun Y."/>
            <person name="Gao Y."/>
            <person name="Yu Y."/>
        </authorList>
    </citation>
    <scope>NUCLEOTIDE SEQUENCE [LARGE SCALE GENOMIC DNA]</scope>
    <source>
        <tissue evidence="2">Muscle</tissue>
    </source>
</reference>
<evidence type="ECO:0000313" key="2">
    <source>
        <dbReference type="EMBL" id="ROT82418.1"/>
    </source>
</evidence>
<name>A0A423U143_PENVA</name>
<dbReference type="InterPro" id="IPR051739">
    <property type="entry name" value="Rhomboid_IM_Serine_Proteases"/>
</dbReference>
<proteinExistence type="inferred from homology"/>
<gene>
    <name evidence="2" type="ORF">C7M84_024413</name>
</gene>
<dbReference type="PROSITE" id="PS00018">
    <property type="entry name" value="EF_HAND_1"/>
    <property type="match status" value="1"/>
</dbReference>
<dbReference type="OrthoDB" id="418595at2759"/>
<accession>A0A423U143</accession>
<organism evidence="2 3">
    <name type="scientific">Penaeus vannamei</name>
    <name type="common">Whiteleg shrimp</name>
    <name type="synonym">Litopenaeus vannamei</name>
    <dbReference type="NCBI Taxonomy" id="6689"/>
    <lineage>
        <taxon>Eukaryota</taxon>
        <taxon>Metazoa</taxon>
        <taxon>Ecdysozoa</taxon>
        <taxon>Arthropoda</taxon>
        <taxon>Crustacea</taxon>
        <taxon>Multicrustacea</taxon>
        <taxon>Malacostraca</taxon>
        <taxon>Eumalacostraca</taxon>
        <taxon>Eucarida</taxon>
        <taxon>Decapoda</taxon>
        <taxon>Dendrobranchiata</taxon>
        <taxon>Penaeoidea</taxon>
        <taxon>Penaeidae</taxon>
        <taxon>Penaeus</taxon>
    </lineage>
</organism>
<dbReference type="AlphaFoldDB" id="A0A423U143"/>
<dbReference type="PANTHER" id="PTHR45840:SF2">
    <property type="entry name" value="PROTEIN RHOMBOID-RELATED"/>
    <property type="match status" value="1"/>
</dbReference>
<dbReference type="GO" id="GO:0004252">
    <property type="term" value="F:serine-type endopeptidase activity"/>
    <property type="evidence" value="ECO:0007669"/>
    <property type="project" value="TreeGrafter"/>
</dbReference>
<dbReference type="STRING" id="6689.A0A423U143"/>
<comment type="similarity">
    <text evidence="1">Belongs to the peptidase S54 family.</text>
</comment>
<dbReference type="EMBL" id="QCYY01000825">
    <property type="protein sequence ID" value="ROT82418.1"/>
    <property type="molecule type" value="Genomic_DNA"/>
</dbReference>
<evidence type="ECO:0000313" key="3">
    <source>
        <dbReference type="Proteomes" id="UP000283509"/>
    </source>
</evidence>
<evidence type="ECO:0000256" key="1">
    <source>
        <dbReference type="ARBA" id="ARBA00009045"/>
    </source>
</evidence>